<dbReference type="InterPro" id="IPR051726">
    <property type="entry name" value="Chitin_Synth_Reg"/>
</dbReference>
<feature type="compositionally biased region" description="Gly residues" evidence="2">
    <location>
        <begin position="569"/>
        <end position="586"/>
    </location>
</feature>
<reference evidence="3" key="1">
    <citation type="submission" date="2017-08" db="EMBL/GenBank/DDBJ databases">
        <authorList>
            <person name="Cuomo C."/>
            <person name="Billmyre B."/>
            <person name="Heitman J."/>
        </authorList>
    </citation>
    <scope>NUCLEOTIDE SEQUENCE</scope>
    <source>
        <strain evidence="3">CBS 12478</strain>
    </source>
</reference>
<evidence type="ECO:0000256" key="2">
    <source>
        <dbReference type="SAM" id="MobiDB-lite"/>
    </source>
</evidence>
<evidence type="ECO:0000313" key="3">
    <source>
        <dbReference type="EMBL" id="WWD15722.1"/>
    </source>
</evidence>
<accession>A0AAJ8LD85</accession>
<feature type="compositionally biased region" description="Polar residues" evidence="2">
    <location>
        <begin position="604"/>
        <end position="614"/>
    </location>
</feature>
<dbReference type="Proteomes" id="UP000322225">
    <property type="component" value="Chromosome 1"/>
</dbReference>
<proteinExistence type="predicted"/>
<organism evidence="3 4">
    <name type="scientific">Kwoniella shandongensis</name>
    <dbReference type="NCBI Taxonomy" id="1734106"/>
    <lineage>
        <taxon>Eukaryota</taxon>
        <taxon>Fungi</taxon>
        <taxon>Dikarya</taxon>
        <taxon>Basidiomycota</taxon>
        <taxon>Agaricomycotina</taxon>
        <taxon>Tremellomycetes</taxon>
        <taxon>Tremellales</taxon>
        <taxon>Cryptococcaceae</taxon>
        <taxon>Kwoniella</taxon>
    </lineage>
</organism>
<keyword evidence="1" id="KW-0677">Repeat</keyword>
<protein>
    <recommendedName>
        <fullName evidence="5">HCP-like protein</fullName>
    </recommendedName>
</protein>
<dbReference type="GeneID" id="43591034"/>
<reference evidence="3" key="2">
    <citation type="submission" date="2024-01" db="EMBL/GenBank/DDBJ databases">
        <title>Comparative genomics of Cryptococcus and Kwoniella reveals pathogenesis evolution and contrasting modes of karyotype evolution via chromosome fusion or intercentromeric recombination.</title>
        <authorList>
            <person name="Coelho M.A."/>
            <person name="David-Palma M."/>
            <person name="Shea T."/>
            <person name="Bowers K."/>
            <person name="McGinley-Smith S."/>
            <person name="Mohammad A.W."/>
            <person name="Gnirke A."/>
            <person name="Yurkov A.M."/>
            <person name="Nowrousian M."/>
            <person name="Sun S."/>
            <person name="Cuomo C.A."/>
            <person name="Heitman J."/>
        </authorList>
    </citation>
    <scope>NUCLEOTIDE SEQUENCE</scope>
    <source>
        <strain evidence="3">CBS 12478</strain>
    </source>
</reference>
<keyword evidence="4" id="KW-1185">Reference proteome</keyword>
<dbReference type="InterPro" id="IPR006597">
    <property type="entry name" value="Sel1-like"/>
</dbReference>
<name>A0AAJ8LD85_9TREE</name>
<dbReference type="KEGG" id="ksn:43591034"/>
<dbReference type="InterPro" id="IPR011990">
    <property type="entry name" value="TPR-like_helical_dom_sf"/>
</dbReference>
<dbReference type="RefSeq" id="XP_065822801.1">
    <property type="nucleotide sequence ID" value="XM_065966729.1"/>
</dbReference>
<dbReference type="AlphaFoldDB" id="A0AAJ8LD85"/>
<dbReference type="PANTHER" id="PTHR46430">
    <property type="entry name" value="PROTEIN SKT5-RELATED"/>
    <property type="match status" value="1"/>
</dbReference>
<dbReference type="SMART" id="SM00671">
    <property type="entry name" value="SEL1"/>
    <property type="match status" value="6"/>
</dbReference>
<dbReference type="PANTHER" id="PTHR46430:SF2">
    <property type="entry name" value="CHITIN SYNTHASE REGULATORY FACTOR 4"/>
    <property type="match status" value="1"/>
</dbReference>
<evidence type="ECO:0008006" key="5">
    <source>
        <dbReference type="Google" id="ProtNLM"/>
    </source>
</evidence>
<gene>
    <name evidence="3" type="ORF">CI109_100144</name>
</gene>
<feature type="region of interest" description="Disordered" evidence="2">
    <location>
        <begin position="441"/>
        <end position="475"/>
    </location>
</feature>
<sequence>MSQKSCFNVMAPQFHQSFPSSSSISSASTTATEPPRILQLPTVENLSYSASSLERASDAEQIAWAQDVIRLVDWQLNPSGGPTDFTNPDSSSPSTHNLSSALLGLLESAVPIIIVIPTSQNTRAAALASYLKGRLQASGLCPDLLPKNNRQAFKDFEAAARGGEVRGWFRLGRDYEGVNDLGRARDCYERGVKRGDCECTYRMGMAHLLGQLRLASNPVLALTLLRQASEISTIDFPQPSYVYGMLLAGELCVPVEIPSHLVLPLTNTSSPSEASFAQQQLSRESIERAAYFNYPPAQYKAGNIYEHASLGCAYDPLVSVNWYTYASKNGETEADMALSKWFLCGAEGHFPKNENLARTFAEKAARKGHPNGCFALGYYYELGVGGRKDLDQARKWYQKAANLGNSDAPARLSALSAPIPTSISMAEHESRMNDTLMRKHTQAKIRSDRNSISRPARRPVQAPPNPGYDPGHQGVWPQIQSQSAAPMPMPTAVLSPRMPMSPAPRVGEIMSPIPNGGYQFPQSSSFPSRPPIPHYAFNTSVPGTATGQGINPQTFPRRQIGSSIPFGGPQNGRVGGQYSGPGGGGVSTSTSLTDLPIPEERRGSLSTTYTTNSAGEREKRKGPQTFAEMGFASKPVQEEGCVVM</sequence>
<dbReference type="EMBL" id="CP144051">
    <property type="protein sequence ID" value="WWD15722.1"/>
    <property type="molecule type" value="Genomic_DNA"/>
</dbReference>
<evidence type="ECO:0000313" key="4">
    <source>
        <dbReference type="Proteomes" id="UP000322225"/>
    </source>
</evidence>
<dbReference type="Gene3D" id="1.25.40.10">
    <property type="entry name" value="Tetratricopeptide repeat domain"/>
    <property type="match status" value="1"/>
</dbReference>
<evidence type="ECO:0000256" key="1">
    <source>
        <dbReference type="ARBA" id="ARBA00022737"/>
    </source>
</evidence>
<feature type="region of interest" description="Disordered" evidence="2">
    <location>
        <begin position="562"/>
        <end position="632"/>
    </location>
</feature>
<dbReference type="Pfam" id="PF08238">
    <property type="entry name" value="Sel1"/>
    <property type="match status" value="5"/>
</dbReference>
<dbReference type="SUPFAM" id="SSF81901">
    <property type="entry name" value="HCP-like"/>
    <property type="match status" value="2"/>
</dbReference>